<dbReference type="Pfam" id="PF18795">
    <property type="entry name" value="HSM3_N"/>
    <property type="match status" value="1"/>
</dbReference>
<sequence length="470" mass="51295">MDNIPITGLDDLTAHMDALIADPSTPLNAKLFDDIELQLTDFNTPPLLTTLLPRLVQILHTTPSDPTTPASLTTKLLRPLSFSQIVSLAPPESLIQALESPFPAANILAMTILHKAAASPSEVAQLADMQKVVKALVRTWLGSSEVGVGEKGGRVMGDLLDVDCEQEPPARPQRGRGRGATGHALDAGMPTWHDMVLRKEKGEGKLWKRVFADEEVYGLLLDLLAGRHEDTDVTSTTAGHDGHDGHDEDAEERRKQKARQLTLAQGRILRILPRLAALDLEKIARSDSLAAPPPTPSYYAIAAPTNGTTNNGHSTPQPNGTSSNRPNQNGDDILIMNGISDSEEPTPLSFPLPAPPKPGQGLLHFAALRMVDRNDMLMHLSLIDFLEAFVGLMRVTPHSEYKVAVVKEILREALLADGDDNNNDKLLRESLESLPDRAVDEEREGLRGWLAEVMPVVVGDMEERREVVMR</sequence>
<feature type="compositionally biased region" description="Basic and acidic residues" evidence="1">
    <location>
        <begin position="240"/>
        <end position="254"/>
    </location>
</feature>
<proteinExistence type="predicted"/>
<feature type="compositionally biased region" description="Polar residues" evidence="1">
    <location>
        <begin position="305"/>
        <end position="330"/>
    </location>
</feature>
<keyword evidence="4" id="KW-1185">Reference proteome</keyword>
<evidence type="ECO:0000259" key="2">
    <source>
        <dbReference type="Pfam" id="PF18795"/>
    </source>
</evidence>
<dbReference type="EMBL" id="MU859173">
    <property type="protein sequence ID" value="KAK3950562.1"/>
    <property type="molecule type" value="Genomic_DNA"/>
</dbReference>
<comment type="caution">
    <text evidence="3">The sequence shown here is derived from an EMBL/GenBank/DDBJ whole genome shotgun (WGS) entry which is preliminary data.</text>
</comment>
<reference evidence="3" key="2">
    <citation type="submission" date="2023-06" db="EMBL/GenBank/DDBJ databases">
        <authorList>
            <consortium name="Lawrence Berkeley National Laboratory"/>
            <person name="Mondo S.J."/>
            <person name="Hensen N."/>
            <person name="Bonometti L."/>
            <person name="Westerberg I."/>
            <person name="Brannstrom I.O."/>
            <person name="Guillou S."/>
            <person name="Cros-Aarteil S."/>
            <person name="Calhoun S."/>
            <person name="Haridas S."/>
            <person name="Kuo A."/>
            <person name="Pangilinan J."/>
            <person name="Riley R."/>
            <person name="Labutti K."/>
            <person name="Andreopoulos B."/>
            <person name="Lipzen A."/>
            <person name="Chen C."/>
            <person name="Yanf M."/>
            <person name="Daum C."/>
            <person name="Ng V."/>
            <person name="Clum A."/>
            <person name="Steindorff A."/>
            <person name="Ohm R."/>
            <person name="Martin F."/>
            <person name="Silar P."/>
            <person name="Natvig D."/>
            <person name="Lalanne C."/>
            <person name="Gautier V."/>
            <person name="Ament-Velasquez S.L."/>
            <person name="Kruys A."/>
            <person name="Hutchinson M.I."/>
            <person name="Powell A.J."/>
            <person name="Barry K."/>
            <person name="Miller A.N."/>
            <person name="Grigoriev I.V."/>
            <person name="Debuchy R."/>
            <person name="Gladieux P."/>
            <person name="Thoren M.H."/>
            <person name="Johannesson H."/>
        </authorList>
    </citation>
    <scope>NUCLEOTIDE SEQUENCE</scope>
    <source>
        <strain evidence="3">CBS 626.80</strain>
    </source>
</reference>
<dbReference type="Proteomes" id="UP001303222">
    <property type="component" value="Unassembled WGS sequence"/>
</dbReference>
<reference evidence="3" key="1">
    <citation type="journal article" date="2023" name="Mol. Phylogenet. Evol.">
        <title>Genome-scale phylogeny and comparative genomics of the fungal order Sordariales.</title>
        <authorList>
            <person name="Hensen N."/>
            <person name="Bonometti L."/>
            <person name="Westerberg I."/>
            <person name="Brannstrom I.O."/>
            <person name="Guillou S."/>
            <person name="Cros-Aarteil S."/>
            <person name="Calhoun S."/>
            <person name="Haridas S."/>
            <person name="Kuo A."/>
            <person name="Mondo S."/>
            <person name="Pangilinan J."/>
            <person name="Riley R."/>
            <person name="LaButti K."/>
            <person name="Andreopoulos B."/>
            <person name="Lipzen A."/>
            <person name="Chen C."/>
            <person name="Yan M."/>
            <person name="Daum C."/>
            <person name="Ng V."/>
            <person name="Clum A."/>
            <person name="Steindorff A."/>
            <person name="Ohm R.A."/>
            <person name="Martin F."/>
            <person name="Silar P."/>
            <person name="Natvig D.O."/>
            <person name="Lalanne C."/>
            <person name="Gautier V."/>
            <person name="Ament-Velasquez S.L."/>
            <person name="Kruys A."/>
            <person name="Hutchinson M.I."/>
            <person name="Powell A.J."/>
            <person name="Barry K."/>
            <person name="Miller A.N."/>
            <person name="Grigoriev I.V."/>
            <person name="Debuchy R."/>
            <person name="Gladieux P."/>
            <person name="Hiltunen Thoren M."/>
            <person name="Johannesson H."/>
        </authorList>
    </citation>
    <scope>NUCLEOTIDE SEQUENCE</scope>
    <source>
        <strain evidence="3">CBS 626.80</strain>
    </source>
</reference>
<feature type="region of interest" description="Disordered" evidence="1">
    <location>
        <begin position="287"/>
        <end position="352"/>
    </location>
</feature>
<organism evidence="3 4">
    <name type="scientific">Pseudoneurospora amorphoporcata</name>
    <dbReference type="NCBI Taxonomy" id="241081"/>
    <lineage>
        <taxon>Eukaryota</taxon>
        <taxon>Fungi</taxon>
        <taxon>Dikarya</taxon>
        <taxon>Ascomycota</taxon>
        <taxon>Pezizomycotina</taxon>
        <taxon>Sordariomycetes</taxon>
        <taxon>Sordariomycetidae</taxon>
        <taxon>Sordariales</taxon>
        <taxon>Sordariaceae</taxon>
        <taxon>Pseudoneurospora</taxon>
    </lineage>
</organism>
<dbReference type="InterPro" id="IPR041335">
    <property type="entry name" value="HSM3_N"/>
</dbReference>
<evidence type="ECO:0000313" key="4">
    <source>
        <dbReference type="Proteomes" id="UP001303222"/>
    </source>
</evidence>
<gene>
    <name evidence="3" type="ORF">QBC32DRAFT_326031</name>
</gene>
<evidence type="ECO:0000313" key="3">
    <source>
        <dbReference type="EMBL" id="KAK3950562.1"/>
    </source>
</evidence>
<feature type="region of interest" description="Disordered" evidence="1">
    <location>
        <begin position="232"/>
        <end position="258"/>
    </location>
</feature>
<feature type="domain" description="DNA mismatch repair protein HSM3 N-terminal" evidence="2">
    <location>
        <begin position="30"/>
        <end position="123"/>
    </location>
</feature>
<name>A0AAN6NVD8_9PEZI</name>
<dbReference type="AlphaFoldDB" id="A0AAN6NVD8"/>
<protein>
    <recommendedName>
        <fullName evidence="2">DNA mismatch repair protein HSM3 N-terminal domain-containing protein</fullName>
    </recommendedName>
</protein>
<accession>A0AAN6NVD8</accession>
<evidence type="ECO:0000256" key="1">
    <source>
        <dbReference type="SAM" id="MobiDB-lite"/>
    </source>
</evidence>
<dbReference type="Gene3D" id="1.25.10.50">
    <property type="match status" value="1"/>
</dbReference>